<dbReference type="AlphaFoldDB" id="A0AAE3FP68"/>
<sequence length="403" mass="41153">MARPSLRTVSARLTEFDALVLVSLLWFLAKFVRYAFPPLFEPLQGVYGVTNAEIGVAYTGFMLTYAAMQFPSGALADRFGSVRVIATGSMVAALAALALVVDSPFPVLVGAMVLMGAGTGAHKTVAIRLLSRLYPARTGRALGTMDTIGTLAGVAAPAVVVAVLAGPALLGESWRTVFLVAGLAGIVGTVAFALRVSDPEGTDSAGASGGTVREYVTLFRNPRLLAFVLVTVLFGFTYNGVVAFLPLYLTSEAGLTPATAGLLFGALFAASVVQIVSGTVSDRVGELPVIVATLTLATAALAALVVLTPTGRPLVLGAVVVVIGLGSHGFRPVRGAYWMSVLPESVAGGSLGIVRTLLMGSGALAPAVVGVLSESVGFVTAFWVLTVTIACAAALAAVLLLSR</sequence>
<dbReference type="Pfam" id="PF07690">
    <property type="entry name" value="MFS_1"/>
    <property type="match status" value="1"/>
</dbReference>
<dbReference type="PROSITE" id="PS50850">
    <property type="entry name" value="MFS"/>
    <property type="match status" value="1"/>
</dbReference>
<protein>
    <submittedName>
        <fullName evidence="8">MFS transporter</fullName>
    </submittedName>
</protein>
<dbReference type="SUPFAM" id="SSF103473">
    <property type="entry name" value="MFS general substrate transporter"/>
    <property type="match status" value="1"/>
</dbReference>
<evidence type="ECO:0000256" key="1">
    <source>
        <dbReference type="ARBA" id="ARBA00004651"/>
    </source>
</evidence>
<evidence type="ECO:0000256" key="3">
    <source>
        <dbReference type="ARBA" id="ARBA00022692"/>
    </source>
</evidence>
<dbReference type="EMBL" id="JAKRVY010000002">
    <property type="protein sequence ID" value="MCL9813062.1"/>
    <property type="molecule type" value="Genomic_DNA"/>
</dbReference>
<dbReference type="Gene3D" id="1.20.1250.20">
    <property type="entry name" value="MFS general substrate transporter like domains"/>
    <property type="match status" value="2"/>
</dbReference>
<feature type="transmembrane region" description="Helical" evidence="6">
    <location>
        <begin position="255"/>
        <end position="275"/>
    </location>
</feature>
<evidence type="ECO:0000259" key="7">
    <source>
        <dbReference type="PROSITE" id="PS50850"/>
    </source>
</evidence>
<keyword evidence="5 6" id="KW-0472">Membrane</keyword>
<feature type="domain" description="Major facilitator superfamily (MFS) profile" evidence="7">
    <location>
        <begin position="18"/>
        <end position="403"/>
    </location>
</feature>
<comment type="caution">
    <text evidence="8">The sequence shown here is derived from an EMBL/GenBank/DDBJ whole genome shotgun (WGS) entry which is preliminary data.</text>
</comment>
<gene>
    <name evidence="8" type="ORF">AArcSt11_05280</name>
</gene>
<keyword evidence="2" id="KW-1003">Cell membrane</keyword>
<feature type="transmembrane region" description="Helical" evidence="6">
    <location>
        <begin position="107"/>
        <end position="130"/>
    </location>
</feature>
<feature type="transmembrane region" description="Helical" evidence="6">
    <location>
        <begin position="176"/>
        <end position="194"/>
    </location>
</feature>
<dbReference type="PANTHER" id="PTHR43124">
    <property type="entry name" value="PURINE EFFLUX PUMP PBUE"/>
    <property type="match status" value="1"/>
</dbReference>
<feature type="transmembrane region" description="Helical" evidence="6">
    <location>
        <begin position="45"/>
        <end position="68"/>
    </location>
</feature>
<keyword evidence="9" id="KW-1185">Reference proteome</keyword>
<feature type="transmembrane region" description="Helical" evidence="6">
    <location>
        <begin position="287"/>
        <end position="307"/>
    </location>
</feature>
<dbReference type="GO" id="GO:0022857">
    <property type="term" value="F:transmembrane transporter activity"/>
    <property type="evidence" value="ECO:0007669"/>
    <property type="project" value="InterPro"/>
</dbReference>
<comment type="subcellular location">
    <subcellularLocation>
        <location evidence="1">Cell membrane</location>
        <topology evidence="1">Multi-pass membrane protein</topology>
    </subcellularLocation>
</comment>
<feature type="transmembrane region" description="Helical" evidence="6">
    <location>
        <begin position="313"/>
        <end position="330"/>
    </location>
</feature>
<feature type="transmembrane region" description="Helical" evidence="6">
    <location>
        <begin position="224"/>
        <end position="249"/>
    </location>
</feature>
<evidence type="ECO:0000256" key="4">
    <source>
        <dbReference type="ARBA" id="ARBA00022989"/>
    </source>
</evidence>
<keyword evidence="3 6" id="KW-0812">Transmembrane</keyword>
<proteinExistence type="predicted"/>
<reference evidence="8 9" key="1">
    <citation type="journal article" date="2022" name="Syst. Appl. Microbiol.">
        <title>Natronocalculus amylovorans gen. nov., sp. nov., and Natranaeroarchaeum aerophilus sp. nov., dominant culturable amylolytic natronoarchaea from hypersaline soda lakes in southwestern Siberia.</title>
        <authorList>
            <person name="Sorokin D.Y."/>
            <person name="Elcheninov A.G."/>
            <person name="Khizhniak T.V."/>
            <person name="Koenen M."/>
            <person name="Bale N.J."/>
            <person name="Damste J.S.S."/>
            <person name="Kublanov I.V."/>
        </authorList>
    </citation>
    <scope>NUCLEOTIDE SEQUENCE [LARGE SCALE GENOMIC DNA]</scope>
    <source>
        <strain evidence="8 9">AArc-St1-1</strain>
    </source>
</reference>
<evidence type="ECO:0000256" key="2">
    <source>
        <dbReference type="ARBA" id="ARBA00022475"/>
    </source>
</evidence>
<name>A0AAE3FP68_9EURY</name>
<dbReference type="InterPro" id="IPR036259">
    <property type="entry name" value="MFS_trans_sf"/>
</dbReference>
<dbReference type="InterPro" id="IPR020846">
    <property type="entry name" value="MFS_dom"/>
</dbReference>
<dbReference type="Proteomes" id="UP001202674">
    <property type="component" value="Unassembled WGS sequence"/>
</dbReference>
<evidence type="ECO:0000313" key="9">
    <source>
        <dbReference type="Proteomes" id="UP001202674"/>
    </source>
</evidence>
<dbReference type="GO" id="GO:0005886">
    <property type="term" value="C:plasma membrane"/>
    <property type="evidence" value="ECO:0007669"/>
    <property type="project" value="UniProtKB-SubCell"/>
</dbReference>
<feature type="transmembrane region" description="Helical" evidence="6">
    <location>
        <begin position="80"/>
        <end position="101"/>
    </location>
</feature>
<evidence type="ECO:0000313" key="8">
    <source>
        <dbReference type="EMBL" id="MCL9813062.1"/>
    </source>
</evidence>
<organism evidence="8 9">
    <name type="scientific">Natranaeroarchaeum aerophilus</name>
    <dbReference type="NCBI Taxonomy" id="2917711"/>
    <lineage>
        <taxon>Archaea</taxon>
        <taxon>Methanobacteriati</taxon>
        <taxon>Methanobacteriota</taxon>
        <taxon>Stenosarchaea group</taxon>
        <taxon>Halobacteria</taxon>
        <taxon>Halobacteriales</taxon>
        <taxon>Natronoarchaeaceae</taxon>
        <taxon>Natranaeroarchaeum</taxon>
    </lineage>
</organism>
<dbReference type="InterPro" id="IPR011701">
    <property type="entry name" value="MFS"/>
</dbReference>
<keyword evidence="4 6" id="KW-1133">Transmembrane helix</keyword>
<dbReference type="InterPro" id="IPR050189">
    <property type="entry name" value="MFS_Efflux_Transporters"/>
</dbReference>
<accession>A0AAE3FP68</accession>
<evidence type="ECO:0000256" key="6">
    <source>
        <dbReference type="SAM" id="Phobius"/>
    </source>
</evidence>
<dbReference type="PANTHER" id="PTHR43124:SF3">
    <property type="entry name" value="CHLORAMPHENICOL EFFLUX PUMP RV0191"/>
    <property type="match status" value="1"/>
</dbReference>
<feature type="transmembrane region" description="Helical" evidence="6">
    <location>
        <begin position="378"/>
        <end position="401"/>
    </location>
</feature>
<feature type="transmembrane region" description="Helical" evidence="6">
    <location>
        <begin position="151"/>
        <end position="170"/>
    </location>
</feature>
<dbReference type="RefSeq" id="WP_250595244.1">
    <property type="nucleotide sequence ID" value="NZ_JAKRVY010000002.1"/>
</dbReference>
<evidence type="ECO:0000256" key="5">
    <source>
        <dbReference type="ARBA" id="ARBA00023136"/>
    </source>
</evidence>